<evidence type="ECO:0000313" key="1">
    <source>
        <dbReference type="EMBL" id="GAG23109.1"/>
    </source>
</evidence>
<comment type="caution">
    <text evidence="1">The sequence shown here is derived from an EMBL/GenBank/DDBJ whole genome shotgun (WGS) entry which is preliminary data.</text>
</comment>
<dbReference type="AlphaFoldDB" id="X0VXD7"/>
<protein>
    <submittedName>
        <fullName evidence="1">Uncharacterized protein</fullName>
    </submittedName>
</protein>
<gene>
    <name evidence="1" type="ORF">S01H1_57006</name>
</gene>
<proteinExistence type="predicted"/>
<sequence length="32" mass="3649">TTYPINKGENISGSFLTPLRSKWVKLLIKSKE</sequence>
<feature type="non-terminal residue" evidence="1">
    <location>
        <position position="1"/>
    </location>
</feature>
<dbReference type="EMBL" id="BARS01037156">
    <property type="protein sequence ID" value="GAG23109.1"/>
    <property type="molecule type" value="Genomic_DNA"/>
</dbReference>
<accession>X0VXD7</accession>
<reference evidence="1" key="1">
    <citation type="journal article" date="2014" name="Front. Microbiol.">
        <title>High frequency of phylogenetically diverse reductive dehalogenase-homologous genes in deep subseafloor sedimentary metagenomes.</title>
        <authorList>
            <person name="Kawai M."/>
            <person name="Futagami T."/>
            <person name="Toyoda A."/>
            <person name="Takaki Y."/>
            <person name="Nishi S."/>
            <person name="Hori S."/>
            <person name="Arai W."/>
            <person name="Tsubouchi T."/>
            <person name="Morono Y."/>
            <person name="Uchiyama I."/>
            <person name="Ito T."/>
            <person name="Fujiyama A."/>
            <person name="Inagaki F."/>
            <person name="Takami H."/>
        </authorList>
    </citation>
    <scope>NUCLEOTIDE SEQUENCE</scope>
    <source>
        <strain evidence="1">Expedition CK06-06</strain>
    </source>
</reference>
<name>X0VXD7_9ZZZZ</name>
<organism evidence="1">
    <name type="scientific">marine sediment metagenome</name>
    <dbReference type="NCBI Taxonomy" id="412755"/>
    <lineage>
        <taxon>unclassified sequences</taxon>
        <taxon>metagenomes</taxon>
        <taxon>ecological metagenomes</taxon>
    </lineage>
</organism>